<accession>A0AC35TTS7</accession>
<proteinExistence type="predicted"/>
<name>A0AC35TTS7_9BILA</name>
<organism evidence="1 2">
    <name type="scientific">Rhabditophanes sp. KR3021</name>
    <dbReference type="NCBI Taxonomy" id="114890"/>
    <lineage>
        <taxon>Eukaryota</taxon>
        <taxon>Metazoa</taxon>
        <taxon>Ecdysozoa</taxon>
        <taxon>Nematoda</taxon>
        <taxon>Chromadorea</taxon>
        <taxon>Rhabditida</taxon>
        <taxon>Tylenchina</taxon>
        <taxon>Panagrolaimomorpha</taxon>
        <taxon>Strongyloidoidea</taxon>
        <taxon>Alloionematidae</taxon>
        <taxon>Rhabditophanes</taxon>
    </lineage>
</organism>
<dbReference type="WBParaSite" id="RSKR_0000440400.1">
    <property type="protein sequence ID" value="RSKR_0000440400.1"/>
    <property type="gene ID" value="RSKR_0000440400"/>
</dbReference>
<dbReference type="Proteomes" id="UP000095286">
    <property type="component" value="Unplaced"/>
</dbReference>
<sequence>MGVLTAKIDDKVGTYVINKETSNRQIWLSSPLSGPKRYDFVDNKWVHTRDNMALNDLLTYEFRKIFKRDKTKF</sequence>
<evidence type="ECO:0000313" key="2">
    <source>
        <dbReference type="WBParaSite" id="RSKR_0000440400.1"/>
    </source>
</evidence>
<protein>
    <submittedName>
        <fullName evidence="2">Ferroxidase</fullName>
    </submittedName>
</protein>
<evidence type="ECO:0000313" key="1">
    <source>
        <dbReference type="Proteomes" id="UP000095286"/>
    </source>
</evidence>
<reference evidence="2" key="1">
    <citation type="submission" date="2016-11" db="UniProtKB">
        <authorList>
            <consortium name="WormBaseParasite"/>
        </authorList>
    </citation>
    <scope>IDENTIFICATION</scope>
    <source>
        <strain evidence="2">KR3021</strain>
    </source>
</reference>